<dbReference type="InterPro" id="IPR045062">
    <property type="entry name" value="Cyt_c_biogenesis_CcsA/CcmC"/>
</dbReference>
<dbReference type="Proteomes" id="UP000293638">
    <property type="component" value="Unassembled WGS sequence"/>
</dbReference>
<keyword evidence="4 6" id="KW-1133">Transmembrane helix</keyword>
<dbReference type="GO" id="GO:0005886">
    <property type="term" value="C:plasma membrane"/>
    <property type="evidence" value="ECO:0007669"/>
    <property type="project" value="TreeGrafter"/>
</dbReference>
<dbReference type="OrthoDB" id="9814290at2"/>
<feature type="transmembrane region" description="Helical" evidence="6">
    <location>
        <begin position="141"/>
        <end position="160"/>
    </location>
</feature>
<keyword evidence="5 6" id="KW-0472">Membrane</keyword>
<keyword evidence="3" id="KW-0201">Cytochrome c-type biogenesis</keyword>
<reference evidence="8 9" key="1">
    <citation type="submission" date="2019-02" db="EMBL/GenBank/DDBJ databases">
        <title>Genomic Encyclopedia of Type Strains, Phase IV (KMG-IV): sequencing the most valuable type-strain genomes for metagenomic binning, comparative biology and taxonomic classification.</title>
        <authorList>
            <person name="Goeker M."/>
        </authorList>
    </citation>
    <scope>NUCLEOTIDE SEQUENCE [LARGE SCALE GENOMIC DNA]</scope>
    <source>
        <strain evidence="8 9">DSM 45622</strain>
    </source>
</reference>
<evidence type="ECO:0000256" key="6">
    <source>
        <dbReference type="SAM" id="Phobius"/>
    </source>
</evidence>
<evidence type="ECO:0000259" key="7">
    <source>
        <dbReference type="Pfam" id="PF01578"/>
    </source>
</evidence>
<organism evidence="8 9">
    <name type="scientific">Motilibacter rhizosphaerae</name>
    <dbReference type="NCBI Taxonomy" id="598652"/>
    <lineage>
        <taxon>Bacteria</taxon>
        <taxon>Bacillati</taxon>
        <taxon>Actinomycetota</taxon>
        <taxon>Actinomycetes</taxon>
        <taxon>Motilibacterales</taxon>
        <taxon>Motilibacteraceae</taxon>
        <taxon>Motilibacter</taxon>
    </lineage>
</organism>
<feature type="domain" description="Cytochrome c assembly protein" evidence="7">
    <location>
        <begin position="109"/>
        <end position="313"/>
    </location>
</feature>
<feature type="transmembrane region" description="Helical" evidence="6">
    <location>
        <begin position="262"/>
        <end position="277"/>
    </location>
</feature>
<feature type="transmembrane region" description="Helical" evidence="6">
    <location>
        <begin position="172"/>
        <end position="197"/>
    </location>
</feature>
<name>A0A4Q7NA88_9ACTN</name>
<keyword evidence="9" id="KW-1185">Reference proteome</keyword>
<comment type="caution">
    <text evidence="8">The sequence shown here is derived from an EMBL/GenBank/DDBJ whole genome shotgun (WGS) entry which is preliminary data.</text>
</comment>
<proteinExistence type="predicted"/>
<evidence type="ECO:0000256" key="4">
    <source>
        <dbReference type="ARBA" id="ARBA00022989"/>
    </source>
</evidence>
<feature type="transmembrane region" description="Helical" evidence="6">
    <location>
        <begin position="230"/>
        <end position="247"/>
    </location>
</feature>
<feature type="transmembrane region" description="Helical" evidence="6">
    <location>
        <begin position="289"/>
        <end position="309"/>
    </location>
</feature>
<evidence type="ECO:0000256" key="5">
    <source>
        <dbReference type="ARBA" id="ARBA00023136"/>
    </source>
</evidence>
<dbReference type="AlphaFoldDB" id="A0A4Q7NA88"/>
<dbReference type="GO" id="GO:0017004">
    <property type="term" value="P:cytochrome complex assembly"/>
    <property type="evidence" value="ECO:0007669"/>
    <property type="project" value="UniProtKB-KW"/>
</dbReference>
<dbReference type="InterPro" id="IPR002541">
    <property type="entry name" value="Cyt_c_assembly"/>
</dbReference>
<dbReference type="PANTHER" id="PTHR30071">
    <property type="entry name" value="HEME EXPORTER PROTEIN C"/>
    <property type="match status" value="1"/>
</dbReference>
<gene>
    <name evidence="8" type="ORF">EV189_3913</name>
</gene>
<dbReference type="EMBL" id="SGXD01000007">
    <property type="protein sequence ID" value="RZS79043.1"/>
    <property type="molecule type" value="Genomic_DNA"/>
</dbReference>
<dbReference type="GO" id="GO:0020037">
    <property type="term" value="F:heme binding"/>
    <property type="evidence" value="ECO:0007669"/>
    <property type="project" value="InterPro"/>
</dbReference>
<comment type="subcellular location">
    <subcellularLocation>
        <location evidence="1">Membrane</location>
        <topology evidence="1">Multi-pass membrane protein</topology>
    </subcellularLocation>
</comment>
<sequence>MSMAALSLDLVYSAMAVYTLAMVCFFAEIALGRSAVAVPAVAPVEERVPAMAGGPGVAPEPVAVVPDAASSGGRGERLGRTAVALTTLAFLLHGAGLVTRGLAAHRAPWGNMYEFALTATFMAAGVLLAGLRAWGVRAAGAVVVPVVLLLLGLGVTVLYTDAEQLVPALQSYWLWIHVTAATLAAGGFMLGAALTSLRLARGRLEVRAPRWTSALPADDVLDRTAYRAHVFAFPVFTFAVMAGAIWAENAWGRYWGWDPKETWSFITWVFYAGYLHARATPGWRRRADLLALLGFAALMFNLFGVNIWFSGLHEYAGLGK</sequence>
<dbReference type="Pfam" id="PF01578">
    <property type="entry name" value="Cytochrom_C_asm"/>
    <property type="match status" value="1"/>
</dbReference>
<protein>
    <submittedName>
        <fullName evidence="8">Cytochrome c-type biogenesis protein CcsB</fullName>
    </submittedName>
</protein>
<accession>A0A4Q7NA88</accession>
<dbReference type="NCBIfam" id="TIGR03144">
    <property type="entry name" value="cytochr_II_ccsB"/>
    <property type="match status" value="1"/>
</dbReference>
<evidence type="ECO:0000256" key="1">
    <source>
        <dbReference type="ARBA" id="ARBA00004141"/>
    </source>
</evidence>
<dbReference type="PANTHER" id="PTHR30071:SF1">
    <property type="entry name" value="CYTOCHROME B_B6 PROTEIN-RELATED"/>
    <property type="match status" value="1"/>
</dbReference>
<dbReference type="InterPro" id="IPR017562">
    <property type="entry name" value="Cyt_c_biogenesis_CcsA"/>
</dbReference>
<feature type="transmembrane region" description="Helical" evidence="6">
    <location>
        <begin position="12"/>
        <end position="31"/>
    </location>
</feature>
<feature type="transmembrane region" description="Helical" evidence="6">
    <location>
        <begin position="115"/>
        <end position="134"/>
    </location>
</feature>
<evidence type="ECO:0000256" key="3">
    <source>
        <dbReference type="ARBA" id="ARBA00022748"/>
    </source>
</evidence>
<evidence type="ECO:0000313" key="8">
    <source>
        <dbReference type="EMBL" id="RZS79043.1"/>
    </source>
</evidence>
<evidence type="ECO:0000256" key="2">
    <source>
        <dbReference type="ARBA" id="ARBA00022692"/>
    </source>
</evidence>
<evidence type="ECO:0000313" key="9">
    <source>
        <dbReference type="Proteomes" id="UP000293638"/>
    </source>
</evidence>
<keyword evidence="2 6" id="KW-0812">Transmembrane</keyword>
<feature type="transmembrane region" description="Helical" evidence="6">
    <location>
        <begin position="82"/>
        <end position="103"/>
    </location>
</feature>